<name>A0A0F9BV12_9ZZZZ</name>
<proteinExistence type="predicted"/>
<dbReference type="AlphaFoldDB" id="A0A0F9BV12"/>
<evidence type="ECO:0000313" key="1">
    <source>
        <dbReference type="EMBL" id="KKL17772.1"/>
    </source>
</evidence>
<protein>
    <recommendedName>
        <fullName evidence="2">F5/8 type C domain-containing protein</fullName>
    </recommendedName>
</protein>
<reference evidence="1" key="1">
    <citation type="journal article" date="2015" name="Nature">
        <title>Complex archaea that bridge the gap between prokaryotes and eukaryotes.</title>
        <authorList>
            <person name="Spang A."/>
            <person name="Saw J.H."/>
            <person name="Jorgensen S.L."/>
            <person name="Zaremba-Niedzwiedzka K."/>
            <person name="Martijn J."/>
            <person name="Lind A.E."/>
            <person name="van Eijk R."/>
            <person name="Schleper C."/>
            <person name="Guy L."/>
            <person name="Ettema T.J."/>
        </authorList>
    </citation>
    <scope>NUCLEOTIDE SEQUENCE</scope>
</reference>
<gene>
    <name evidence="1" type="ORF">LCGC14_2482190</name>
</gene>
<sequence length="145" mass="15853">MPYAGNVSLTKLDNNNILHLEGDSLFDADAEFLLIDLESIALKYHMNRYPNKAIFKTTSTHATVVVDTVSLKLQGSVDGTTYDDLSAVTDADPGDAGGAGPYTTMNQAATWDIPYRYLKIIDITNGTGNLHNLEAWLYHSDLEVA</sequence>
<accession>A0A0F9BV12</accession>
<comment type="caution">
    <text evidence="1">The sequence shown here is derived from an EMBL/GenBank/DDBJ whole genome shotgun (WGS) entry which is preliminary data.</text>
</comment>
<evidence type="ECO:0008006" key="2">
    <source>
        <dbReference type="Google" id="ProtNLM"/>
    </source>
</evidence>
<dbReference type="EMBL" id="LAZR01039128">
    <property type="protein sequence ID" value="KKL17772.1"/>
    <property type="molecule type" value="Genomic_DNA"/>
</dbReference>
<organism evidence="1">
    <name type="scientific">marine sediment metagenome</name>
    <dbReference type="NCBI Taxonomy" id="412755"/>
    <lineage>
        <taxon>unclassified sequences</taxon>
        <taxon>metagenomes</taxon>
        <taxon>ecological metagenomes</taxon>
    </lineage>
</organism>